<dbReference type="SUPFAM" id="SSF51735">
    <property type="entry name" value="NAD(P)-binding Rossmann-fold domains"/>
    <property type="match status" value="1"/>
</dbReference>
<sequence>MWRVDSFRSKTVFVTGVTGFLGKVFIEKILRIQPNVKKLFLLIRAADDESAMQRLRDEVIGKDLFRVLRNEWGENFESFISQKLIPIVGDVSNPDLGLDANVRKMICQEADFIVNIAAITDFDERYDVTLGINTFGVMHIMNMARECSKLQIFLHVSTAYVHGEKSGILPETTFSMDQIVDGTNDVISISNEKEISDRKLDELRSQKCSQAEEKQAMRDLGLQRARMHGWPNTYAFTKSMGEMVLEEMKGEVPLVIVRPTVVTSTYKDPFPGWVEGFRTVEAFAYHFARGKMNFVAADPNLIFDVIPVDMVVNLMIIAMAANCDKPGRYMIYQIGSSLRNPAKVTTLFKCFWHHFSKHPRLDKDGKIIKVSEFEIIPSMENFYKRIARRYILPLKVDRYNVIKLANIVMCHYMDGYCQKAERKIRFFVRLMELYRPYLFFKGRFDDKNTQELRVEMGRGTSSSCSDETAIYLEFDPKAIDWTDYFMNIQIPGVVKYVFK</sequence>
<name>A0A7N0TSH9_KALFE</name>
<evidence type="ECO:0000256" key="3">
    <source>
        <dbReference type="ARBA" id="ARBA00023098"/>
    </source>
</evidence>
<accession>A0A7N0TSH9</accession>
<dbReference type="InterPro" id="IPR036291">
    <property type="entry name" value="NAD(P)-bd_dom_sf"/>
</dbReference>
<dbReference type="GO" id="GO:0035336">
    <property type="term" value="P:long-chain fatty-acyl-CoA metabolic process"/>
    <property type="evidence" value="ECO:0007669"/>
    <property type="project" value="TreeGrafter"/>
</dbReference>
<dbReference type="Pfam" id="PF07993">
    <property type="entry name" value="NAD_binding_4"/>
    <property type="match status" value="1"/>
</dbReference>
<dbReference type="Pfam" id="PF03015">
    <property type="entry name" value="Sterile"/>
    <property type="match status" value="1"/>
</dbReference>
<dbReference type="Proteomes" id="UP000594263">
    <property type="component" value="Unplaced"/>
</dbReference>
<keyword evidence="3 4" id="KW-0443">Lipid metabolism</keyword>
<feature type="domain" description="Fatty acyl-CoA reductase C-terminal" evidence="5">
    <location>
        <begin position="406"/>
        <end position="499"/>
    </location>
</feature>
<dbReference type="CDD" id="cd09071">
    <property type="entry name" value="FAR_C"/>
    <property type="match status" value="1"/>
</dbReference>
<dbReference type="AlphaFoldDB" id="A0A7N0TSH9"/>
<evidence type="ECO:0000259" key="6">
    <source>
        <dbReference type="Pfam" id="PF07993"/>
    </source>
</evidence>
<evidence type="ECO:0000313" key="8">
    <source>
        <dbReference type="Proteomes" id="UP000594263"/>
    </source>
</evidence>
<dbReference type="GO" id="GO:0080019">
    <property type="term" value="F:alcohol-forming very long-chain fatty acyl-CoA reductase activity"/>
    <property type="evidence" value="ECO:0007669"/>
    <property type="project" value="InterPro"/>
</dbReference>
<evidence type="ECO:0000259" key="5">
    <source>
        <dbReference type="Pfam" id="PF03015"/>
    </source>
</evidence>
<comment type="function">
    <text evidence="4">Catalyzes the reduction of fatty acyl-CoA to fatty alcohols.</text>
</comment>
<dbReference type="InterPro" id="IPR026055">
    <property type="entry name" value="FAR"/>
</dbReference>
<keyword evidence="2 4" id="KW-0444">Lipid biosynthesis</keyword>
<dbReference type="InterPro" id="IPR033640">
    <property type="entry name" value="FAR_C"/>
</dbReference>
<feature type="domain" description="Thioester reductase (TE)" evidence="6">
    <location>
        <begin position="14"/>
        <end position="315"/>
    </location>
</feature>
<dbReference type="Gramene" id="Kaladp0043s0092.1.v1.1">
    <property type="protein sequence ID" value="Kaladp0043s0092.1.v1.1"/>
    <property type="gene ID" value="Kaladp0043s0092.v1.1"/>
</dbReference>
<dbReference type="PANTHER" id="PTHR11011:SF109">
    <property type="entry name" value="FATTY ACYL-COA REDUCTASE 1"/>
    <property type="match status" value="1"/>
</dbReference>
<evidence type="ECO:0000313" key="7">
    <source>
        <dbReference type="EnsemblPlants" id="Kaladp0043s0092.1.v1.1"/>
    </source>
</evidence>
<keyword evidence="4" id="KW-0560">Oxidoreductase</keyword>
<dbReference type="EC" id="1.2.1.84" evidence="4"/>
<keyword evidence="8" id="KW-1185">Reference proteome</keyword>
<evidence type="ECO:0000256" key="4">
    <source>
        <dbReference type="RuleBase" id="RU363097"/>
    </source>
</evidence>
<protein>
    <recommendedName>
        <fullName evidence="4">Fatty acyl-CoA reductase</fullName>
        <ecNumber evidence="4">1.2.1.84</ecNumber>
    </recommendedName>
</protein>
<dbReference type="GO" id="GO:0010345">
    <property type="term" value="P:suberin biosynthetic process"/>
    <property type="evidence" value="ECO:0007669"/>
    <property type="project" value="TreeGrafter"/>
</dbReference>
<organism evidence="7 8">
    <name type="scientific">Kalanchoe fedtschenkoi</name>
    <name type="common">Lavender scallops</name>
    <name type="synonym">South American air plant</name>
    <dbReference type="NCBI Taxonomy" id="63787"/>
    <lineage>
        <taxon>Eukaryota</taxon>
        <taxon>Viridiplantae</taxon>
        <taxon>Streptophyta</taxon>
        <taxon>Embryophyta</taxon>
        <taxon>Tracheophyta</taxon>
        <taxon>Spermatophyta</taxon>
        <taxon>Magnoliopsida</taxon>
        <taxon>eudicotyledons</taxon>
        <taxon>Gunneridae</taxon>
        <taxon>Pentapetalae</taxon>
        <taxon>Saxifragales</taxon>
        <taxon>Crassulaceae</taxon>
        <taxon>Kalanchoe</taxon>
    </lineage>
</organism>
<evidence type="ECO:0000256" key="1">
    <source>
        <dbReference type="ARBA" id="ARBA00005928"/>
    </source>
</evidence>
<comment type="similarity">
    <text evidence="1 4">Belongs to the fatty acyl-CoA reductase family.</text>
</comment>
<proteinExistence type="inferred from homology"/>
<comment type="catalytic activity">
    <reaction evidence="4">
        <text>a long-chain fatty acyl-CoA + 2 NADPH + 2 H(+) = a long-chain primary fatty alcohol + 2 NADP(+) + CoA</text>
        <dbReference type="Rhea" id="RHEA:52716"/>
        <dbReference type="ChEBI" id="CHEBI:15378"/>
        <dbReference type="ChEBI" id="CHEBI:57287"/>
        <dbReference type="ChEBI" id="CHEBI:57783"/>
        <dbReference type="ChEBI" id="CHEBI:58349"/>
        <dbReference type="ChEBI" id="CHEBI:77396"/>
        <dbReference type="ChEBI" id="CHEBI:83139"/>
        <dbReference type="EC" id="1.2.1.84"/>
    </reaction>
</comment>
<dbReference type="EnsemblPlants" id="Kaladp0043s0092.1.v1.1">
    <property type="protein sequence ID" value="Kaladp0043s0092.1.v1.1"/>
    <property type="gene ID" value="Kaladp0043s0092.v1.1"/>
</dbReference>
<dbReference type="PANTHER" id="PTHR11011">
    <property type="entry name" value="MALE STERILITY PROTEIN 2-RELATED"/>
    <property type="match status" value="1"/>
</dbReference>
<dbReference type="InterPro" id="IPR013120">
    <property type="entry name" value="FAR_NAD-bd"/>
</dbReference>
<dbReference type="GO" id="GO:0102965">
    <property type="term" value="F:alcohol-forming long-chain fatty acyl-CoA reductase activity"/>
    <property type="evidence" value="ECO:0007669"/>
    <property type="project" value="UniProtKB-EC"/>
</dbReference>
<dbReference type="OMA" id="WIEGFKM"/>
<keyword evidence="4" id="KW-0521">NADP</keyword>
<evidence type="ECO:0000256" key="2">
    <source>
        <dbReference type="ARBA" id="ARBA00022516"/>
    </source>
</evidence>
<dbReference type="CDD" id="cd05236">
    <property type="entry name" value="FAR-N_SDR_e"/>
    <property type="match status" value="1"/>
</dbReference>
<reference evidence="7" key="1">
    <citation type="submission" date="2021-01" db="UniProtKB">
        <authorList>
            <consortium name="EnsemblPlants"/>
        </authorList>
    </citation>
    <scope>IDENTIFICATION</scope>
</reference>
<dbReference type="Gene3D" id="3.40.50.720">
    <property type="entry name" value="NAD(P)-binding Rossmann-like Domain"/>
    <property type="match status" value="1"/>
</dbReference>